<dbReference type="Pfam" id="PF12704">
    <property type="entry name" value="MacB_PCD"/>
    <property type="match status" value="1"/>
</dbReference>
<feature type="transmembrane region" description="Helical" evidence="7">
    <location>
        <begin position="341"/>
        <end position="366"/>
    </location>
</feature>
<protein>
    <submittedName>
        <fullName evidence="10">Putative ABC transport system permease protein</fullName>
    </submittedName>
</protein>
<evidence type="ECO:0000256" key="7">
    <source>
        <dbReference type="SAM" id="Phobius"/>
    </source>
</evidence>
<keyword evidence="5 7" id="KW-1133">Transmembrane helix</keyword>
<evidence type="ECO:0000313" key="11">
    <source>
        <dbReference type="Proteomes" id="UP000294862"/>
    </source>
</evidence>
<sequence>MVPLARKTLVHEWRRFLPSALAVAFSGLLLLVQAALVFGIFNSSAVYIRKSGGELWLGYPGTQSIELGRPIPQQAEIAALMDPAVERVEPFNWIDGDWRGPADKGGVSVFVSGIDTRSDALMFADALTPALRALLDEPDGVIVDRADLPKLGLDVGGQAVVNGHRVRIVGVGSGLRALGGVNIVTSLATSRRLDNGDSDGRVAYYVVKLRDGSDAAAVRQRLQPRGQARRFEVWTRDAFARRAVAYWMFETGAGLGVVLLAIVVFVVGALITSQTLMGAVAGSIREYATLHALGVGFARLRRVVLEQAAWVGAFGLVVGGVATALVVLLAHRRDVPVQLDLVTVAICATLVMGIALLSGLAAVRALRHADPALLLR</sequence>
<dbReference type="GO" id="GO:0005886">
    <property type="term" value="C:plasma membrane"/>
    <property type="evidence" value="ECO:0007669"/>
    <property type="project" value="UniProtKB-SubCell"/>
</dbReference>
<gene>
    <name evidence="10" type="ORF">EV148_102155</name>
</gene>
<dbReference type="InterPro" id="IPR003838">
    <property type="entry name" value="ABC3_permease_C"/>
</dbReference>
<evidence type="ECO:0000256" key="6">
    <source>
        <dbReference type="ARBA" id="ARBA00023136"/>
    </source>
</evidence>
<keyword evidence="3" id="KW-1003">Cell membrane</keyword>
<dbReference type="Pfam" id="PF02687">
    <property type="entry name" value="FtsX"/>
    <property type="match status" value="1"/>
</dbReference>
<comment type="caution">
    <text evidence="10">The sequence shown here is derived from an EMBL/GenBank/DDBJ whole genome shotgun (WGS) entry which is preliminary data.</text>
</comment>
<dbReference type="InterPro" id="IPR051125">
    <property type="entry name" value="ABC-4/HrtB_transporter"/>
</dbReference>
<evidence type="ECO:0000256" key="2">
    <source>
        <dbReference type="ARBA" id="ARBA00022448"/>
    </source>
</evidence>
<keyword evidence="11" id="KW-1185">Reference proteome</keyword>
<dbReference type="PIRSF" id="PIRSF031773">
    <property type="entry name" value="DevC"/>
    <property type="match status" value="1"/>
</dbReference>
<dbReference type="RefSeq" id="WP_131994447.1">
    <property type="nucleotide sequence ID" value="NZ_SLWQ01000002.1"/>
</dbReference>
<dbReference type="InterPro" id="IPR025857">
    <property type="entry name" value="MacB_PCD"/>
</dbReference>
<keyword evidence="4 7" id="KW-0812">Transmembrane</keyword>
<organism evidence="10 11">
    <name type="scientific">Dokdonella fugitiva</name>
    <dbReference type="NCBI Taxonomy" id="328517"/>
    <lineage>
        <taxon>Bacteria</taxon>
        <taxon>Pseudomonadati</taxon>
        <taxon>Pseudomonadota</taxon>
        <taxon>Gammaproteobacteria</taxon>
        <taxon>Lysobacterales</taxon>
        <taxon>Rhodanobacteraceae</taxon>
        <taxon>Dokdonella</taxon>
    </lineage>
</organism>
<feature type="transmembrane region" description="Helical" evidence="7">
    <location>
        <begin position="20"/>
        <end position="41"/>
    </location>
</feature>
<dbReference type="PANTHER" id="PTHR43738:SF1">
    <property type="entry name" value="HEMIN TRANSPORT SYSTEM PERMEASE PROTEIN HRTB-RELATED"/>
    <property type="match status" value="1"/>
</dbReference>
<feature type="domain" description="MacB-like periplasmic core" evidence="9">
    <location>
        <begin position="21"/>
        <end position="223"/>
    </location>
</feature>
<accession>A0A4R2IBB9</accession>
<keyword evidence="6 7" id="KW-0472">Membrane</keyword>
<dbReference type="InterPro" id="IPR005891">
    <property type="entry name" value="DevC"/>
</dbReference>
<keyword evidence="2" id="KW-0813">Transport</keyword>
<proteinExistence type="predicted"/>
<dbReference type="EMBL" id="SLWQ01000002">
    <property type="protein sequence ID" value="TCO41804.1"/>
    <property type="molecule type" value="Genomic_DNA"/>
</dbReference>
<dbReference type="AlphaFoldDB" id="A0A4R2IBB9"/>
<reference evidence="10 11" key="1">
    <citation type="journal article" date="2015" name="Stand. Genomic Sci.">
        <title>Genomic Encyclopedia of Bacterial and Archaeal Type Strains, Phase III: the genomes of soil and plant-associated and newly described type strains.</title>
        <authorList>
            <person name="Whitman W.B."/>
            <person name="Woyke T."/>
            <person name="Klenk H.P."/>
            <person name="Zhou Y."/>
            <person name="Lilburn T.G."/>
            <person name="Beck B.J."/>
            <person name="De Vos P."/>
            <person name="Vandamme P."/>
            <person name="Eisen J.A."/>
            <person name="Garrity G."/>
            <person name="Hugenholtz P."/>
            <person name="Kyrpides N.C."/>
        </authorList>
    </citation>
    <scope>NUCLEOTIDE SEQUENCE [LARGE SCALE GENOMIC DNA]</scope>
    <source>
        <strain evidence="10 11">A3</strain>
    </source>
</reference>
<evidence type="ECO:0000259" key="8">
    <source>
        <dbReference type="Pfam" id="PF02687"/>
    </source>
</evidence>
<name>A0A4R2IBB9_9GAMM</name>
<feature type="transmembrane region" description="Helical" evidence="7">
    <location>
        <begin position="308"/>
        <end position="329"/>
    </location>
</feature>
<feature type="domain" description="ABC3 transporter permease C-terminal" evidence="8">
    <location>
        <begin position="259"/>
        <end position="371"/>
    </location>
</feature>
<dbReference type="PANTHER" id="PTHR43738">
    <property type="entry name" value="ABC TRANSPORTER, MEMBRANE PROTEIN"/>
    <property type="match status" value="1"/>
</dbReference>
<feature type="transmembrane region" description="Helical" evidence="7">
    <location>
        <begin position="244"/>
        <end position="271"/>
    </location>
</feature>
<evidence type="ECO:0000256" key="5">
    <source>
        <dbReference type="ARBA" id="ARBA00022989"/>
    </source>
</evidence>
<evidence type="ECO:0000313" key="10">
    <source>
        <dbReference type="EMBL" id="TCO41804.1"/>
    </source>
</evidence>
<evidence type="ECO:0000256" key="1">
    <source>
        <dbReference type="ARBA" id="ARBA00004651"/>
    </source>
</evidence>
<comment type="subcellular location">
    <subcellularLocation>
        <location evidence="1">Cell membrane</location>
        <topology evidence="1">Multi-pass membrane protein</topology>
    </subcellularLocation>
</comment>
<evidence type="ECO:0000256" key="3">
    <source>
        <dbReference type="ARBA" id="ARBA00022475"/>
    </source>
</evidence>
<evidence type="ECO:0000256" key="4">
    <source>
        <dbReference type="ARBA" id="ARBA00022692"/>
    </source>
</evidence>
<dbReference type="OrthoDB" id="8578584at2"/>
<dbReference type="Proteomes" id="UP000294862">
    <property type="component" value="Unassembled WGS sequence"/>
</dbReference>
<evidence type="ECO:0000259" key="9">
    <source>
        <dbReference type="Pfam" id="PF12704"/>
    </source>
</evidence>